<organism evidence="2 3">
    <name type="scientific">Discina gigas</name>
    <dbReference type="NCBI Taxonomy" id="1032678"/>
    <lineage>
        <taxon>Eukaryota</taxon>
        <taxon>Fungi</taxon>
        <taxon>Dikarya</taxon>
        <taxon>Ascomycota</taxon>
        <taxon>Pezizomycotina</taxon>
        <taxon>Pezizomycetes</taxon>
        <taxon>Pezizales</taxon>
        <taxon>Discinaceae</taxon>
        <taxon>Discina</taxon>
    </lineage>
</organism>
<gene>
    <name evidence="2" type="ORF">Q9L58_004649</name>
</gene>
<proteinExistence type="predicted"/>
<reference evidence="2 3" key="1">
    <citation type="submission" date="2024-02" db="EMBL/GenBank/DDBJ databases">
        <title>Discinaceae phylogenomics.</title>
        <authorList>
            <person name="Dirks A.C."/>
            <person name="James T.Y."/>
        </authorList>
    </citation>
    <scope>NUCLEOTIDE SEQUENCE [LARGE SCALE GENOMIC DNA]</scope>
    <source>
        <strain evidence="2 3">ACD0624</strain>
    </source>
</reference>
<name>A0ABR3GKF0_9PEZI</name>
<protein>
    <submittedName>
        <fullName evidence="2">Uncharacterized protein</fullName>
    </submittedName>
</protein>
<dbReference type="EMBL" id="JBBBZM010000051">
    <property type="protein sequence ID" value="KAL0636399.1"/>
    <property type="molecule type" value="Genomic_DNA"/>
</dbReference>
<evidence type="ECO:0000256" key="1">
    <source>
        <dbReference type="SAM" id="MobiDB-lite"/>
    </source>
</evidence>
<dbReference type="Proteomes" id="UP001447188">
    <property type="component" value="Unassembled WGS sequence"/>
</dbReference>
<accession>A0ABR3GKF0</accession>
<comment type="caution">
    <text evidence="2">The sequence shown here is derived from an EMBL/GenBank/DDBJ whole genome shotgun (WGS) entry which is preliminary data.</text>
</comment>
<keyword evidence="3" id="KW-1185">Reference proteome</keyword>
<feature type="region of interest" description="Disordered" evidence="1">
    <location>
        <begin position="225"/>
        <end position="248"/>
    </location>
</feature>
<evidence type="ECO:0000313" key="2">
    <source>
        <dbReference type="EMBL" id="KAL0636399.1"/>
    </source>
</evidence>
<feature type="compositionally biased region" description="Basic and acidic residues" evidence="1">
    <location>
        <begin position="225"/>
        <end position="240"/>
    </location>
</feature>
<sequence>MATPNDRIATADKARLDRILKATVKPPKPNDKAYNEAYNYAVSSIMGELDRLIFKTPAQAAYRAYVVREIAKRNLAELILDKQAPTVQVIFNFTNGKDTIEVNLNYDNPAHDPKKMLNSVVNREREMYPAGVWAGNFKPYLDGLYADRWNMYPHFGWELSCMKVDTAGHAYITFTDMVMLRASRPPDVLTSTKVRPSSHQCTPEGSMTGTYKAYVFLPEARAAEEERIGNEERTAKKELVSKYGQPAH</sequence>
<evidence type="ECO:0000313" key="3">
    <source>
        <dbReference type="Proteomes" id="UP001447188"/>
    </source>
</evidence>